<organism evidence="2 3">
    <name type="scientific">Hymenobacter jeollabukensis</name>
    <dbReference type="NCBI Taxonomy" id="2025313"/>
    <lineage>
        <taxon>Bacteria</taxon>
        <taxon>Pseudomonadati</taxon>
        <taxon>Bacteroidota</taxon>
        <taxon>Cytophagia</taxon>
        <taxon>Cytophagales</taxon>
        <taxon>Hymenobacteraceae</taxon>
        <taxon>Hymenobacter</taxon>
    </lineage>
</organism>
<comment type="caution">
    <text evidence="2">The sequence shown here is derived from an EMBL/GenBank/DDBJ whole genome shotgun (WGS) entry which is preliminary data.</text>
</comment>
<proteinExistence type="predicted"/>
<dbReference type="RefSeq" id="WP_138079790.1">
    <property type="nucleotide sequence ID" value="NZ_VAJM01000009.1"/>
</dbReference>
<keyword evidence="3" id="KW-1185">Reference proteome</keyword>
<reference evidence="2 3" key="1">
    <citation type="submission" date="2019-05" db="EMBL/GenBank/DDBJ databases">
        <title>Hymenobacter edaphi sp. nov., isolated from abandoned arsenic-contaminated farmland soil.</title>
        <authorList>
            <person name="Nie L."/>
        </authorList>
    </citation>
    <scope>NUCLEOTIDE SEQUENCE [LARGE SCALE GENOMIC DNA]</scope>
    <source>
        <strain evidence="2 3">1-3-3-8</strain>
    </source>
</reference>
<evidence type="ECO:0000313" key="2">
    <source>
        <dbReference type="EMBL" id="TLM90523.1"/>
    </source>
</evidence>
<evidence type="ECO:0000256" key="1">
    <source>
        <dbReference type="SAM" id="SignalP"/>
    </source>
</evidence>
<accession>A0A5R8WMA6</accession>
<protein>
    <recommendedName>
        <fullName evidence="4">DUF2490 domain-containing protein</fullName>
    </recommendedName>
</protein>
<dbReference type="OrthoDB" id="982903at2"/>
<keyword evidence="1" id="KW-0732">Signal</keyword>
<feature type="chain" id="PRO_5024402419" description="DUF2490 domain-containing protein" evidence="1">
    <location>
        <begin position="26"/>
        <end position="271"/>
    </location>
</feature>
<name>A0A5R8WMA6_9BACT</name>
<sequence>MKSILMRVALAGGLLGLLTPTATQAQRKLRNPLNGSTELQLELARQNGDFFWGSLQARHSFGKYGESFVNNWGQVGYEHFWSEHWSGGGNARLYLLEELGGDVSSLQLYFRPEVLLRHRGDVFGLTFGQRLSLDYLFQPADQRNLSQARLRLDLERFYNVGERVKLRPRIAYEAAANIRLQPPDDAPDQRTLEQGIWRAEVGIRLSDHFDLTPYVARQTDFAIYLPQFDADGNLVSGGRTNVRTPVVGIDLRYTLFQGKSTFNRVQLPTQH</sequence>
<evidence type="ECO:0000313" key="3">
    <source>
        <dbReference type="Proteomes" id="UP000305517"/>
    </source>
</evidence>
<evidence type="ECO:0008006" key="4">
    <source>
        <dbReference type="Google" id="ProtNLM"/>
    </source>
</evidence>
<dbReference type="AlphaFoldDB" id="A0A5R8WMA6"/>
<dbReference type="EMBL" id="VAJM01000009">
    <property type="protein sequence ID" value="TLM90523.1"/>
    <property type="molecule type" value="Genomic_DNA"/>
</dbReference>
<dbReference type="Proteomes" id="UP000305517">
    <property type="component" value="Unassembled WGS sequence"/>
</dbReference>
<feature type="signal peptide" evidence="1">
    <location>
        <begin position="1"/>
        <end position="25"/>
    </location>
</feature>
<gene>
    <name evidence="2" type="ORF">FDY95_17560</name>
</gene>